<protein>
    <submittedName>
        <fullName evidence="2">Uncharacterized protein</fullName>
    </submittedName>
</protein>
<dbReference type="AlphaFoldDB" id="A0A8X6HRM2"/>
<evidence type="ECO:0000313" key="3">
    <source>
        <dbReference type="Proteomes" id="UP000887116"/>
    </source>
</evidence>
<evidence type="ECO:0000313" key="2">
    <source>
        <dbReference type="EMBL" id="GFQ63915.1"/>
    </source>
</evidence>
<sequence>MSLENSVSSVLLLEQGVINYPLSNPKGLQRNFGFFFLIKLLVALNLSVCMNGMDYTEIFLFSSYKLNSEFLPSDGSMRGCHLNGIVELVTSDELKFVTVYECSAGM</sequence>
<proteinExistence type="predicted"/>
<keyword evidence="1" id="KW-0812">Transmembrane</keyword>
<keyword evidence="1" id="KW-1133">Transmembrane helix</keyword>
<gene>
    <name evidence="2" type="ORF">TNCT_614961</name>
</gene>
<dbReference type="EMBL" id="BMAO01019937">
    <property type="protein sequence ID" value="GFQ63915.1"/>
    <property type="molecule type" value="Genomic_DNA"/>
</dbReference>
<organism evidence="2 3">
    <name type="scientific">Trichonephila clavata</name>
    <name type="common">Joro spider</name>
    <name type="synonym">Nephila clavata</name>
    <dbReference type="NCBI Taxonomy" id="2740835"/>
    <lineage>
        <taxon>Eukaryota</taxon>
        <taxon>Metazoa</taxon>
        <taxon>Ecdysozoa</taxon>
        <taxon>Arthropoda</taxon>
        <taxon>Chelicerata</taxon>
        <taxon>Arachnida</taxon>
        <taxon>Araneae</taxon>
        <taxon>Araneomorphae</taxon>
        <taxon>Entelegynae</taxon>
        <taxon>Araneoidea</taxon>
        <taxon>Nephilidae</taxon>
        <taxon>Trichonephila</taxon>
    </lineage>
</organism>
<comment type="caution">
    <text evidence="2">The sequence shown here is derived from an EMBL/GenBank/DDBJ whole genome shotgun (WGS) entry which is preliminary data.</text>
</comment>
<dbReference type="Proteomes" id="UP000887116">
    <property type="component" value="Unassembled WGS sequence"/>
</dbReference>
<keyword evidence="1" id="KW-0472">Membrane</keyword>
<keyword evidence="3" id="KW-1185">Reference proteome</keyword>
<feature type="transmembrane region" description="Helical" evidence="1">
    <location>
        <begin position="32"/>
        <end position="53"/>
    </location>
</feature>
<name>A0A8X6HRM2_TRICU</name>
<reference evidence="2" key="1">
    <citation type="submission" date="2020-07" db="EMBL/GenBank/DDBJ databases">
        <title>Multicomponent nature underlies the extraordinary mechanical properties of spider dragline silk.</title>
        <authorList>
            <person name="Kono N."/>
            <person name="Nakamura H."/>
            <person name="Mori M."/>
            <person name="Yoshida Y."/>
            <person name="Ohtoshi R."/>
            <person name="Malay A.D."/>
            <person name="Moran D.A.P."/>
            <person name="Tomita M."/>
            <person name="Numata K."/>
            <person name="Arakawa K."/>
        </authorList>
    </citation>
    <scope>NUCLEOTIDE SEQUENCE</scope>
</reference>
<evidence type="ECO:0000256" key="1">
    <source>
        <dbReference type="SAM" id="Phobius"/>
    </source>
</evidence>
<accession>A0A8X6HRM2</accession>